<feature type="region of interest" description="Disordered" evidence="1">
    <location>
        <begin position="273"/>
        <end position="302"/>
    </location>
</feature>
<dbReference type="EMBL" id="RCNU01000003">
    <property type="protein sequence ID" value="RWQ96930.1"/>
    <property type="molecule type" value="Genomic_DNA"/>
</dbReference>
<comment type="caution">
    <text evidence="2">The sequence shown here is derived from an EMBL/GenBank/DDBJ whole genome shotgun (WGS) entry which is preliminary data.</text>
</comment>
<dbReference type="VEuPathDB" id="FungiDB:C8Q69DRAFT_209753"/>
<evidence type="ECO:0000256" key="1">
    <source>
        <dbReference type="SAM" id="MobiDB-lite"/>
    </source>
</evidence>
<organism evidence="2 3">
    <name type="scientific">Byssochlamys spectabilis</name>
    <name type="common">Paecilomyces variotii</name>
    <dbReference type="NCBI Taxonomy" id="264951"/>
    <lineage>
        <taxon>Eukaryota</taxon>
        <taxon>Fungi</taxon>
        <taxon>Dikarya</taxon>
        <taxon>Ascomycota</taxon>
        <taxon>Pezizomycotina</taxon>
        <taxon>Eurotiomycetes</taxon>
        <taxon>Eurotiomycetidae</taxon>
        <taxon>Eurotiales</taxon>
        <taxon>Thermoascaceae</taxon>
        <taxon>Paecilomyces</taxon>
    </lineage>
</organism>
<keyword evidence="3" id="KW-1185">Reference proteome</keyword>
<dbReference type="AlphaFoldDB" id="A0A443HYT2"/>
<sequence length="302" mass="33793">METLNRSIAIDPGPNKEFPRNMVRKGSRFHRQSLGNTQPAKTSTPILQSKTEIAEPMKKGSEASARRHNHVQKSSPVHHSLSNRFMKHVKSPESLLPKFQSLRLRSRTTDGRFEVLGQTTRTTAPNIVGEVPYSRVPNRQRFTFPFTNRAVSEGGNTRQQQFPGSCQRPSNTVIVRLPSGDLVPECLRRYYQQGSLKSDATDDIRPLGFTQSASWRVPGSRKLILETRKTEAEGQGDLSHRGIPSNPGDENTSGIPLNATGGQLLAEMARKRLERGKKVTKDKMSIKRRSFGGKTKHGEFLQ</sequence>
<gene>
    <name evidence="2" type="ORF">C8Q69DRAFT_209753</name>
</gene>
<dbReference type="GeneID" id="39595447"/>
<proteinExistence type="predicted"/>
<feature type="region of interest" description="Disordered" evidence="1">
    <location>
        <begin position="58"/>
        <end position="79"/>
    </location>
</feature>
<accession>A0A443HYT2</accession>
<evidence type="ECO:0000313" key="2">
    <source>
        <dbReference type="EMBL" id="RWQ96930.1"/>
    </source>
</evidence>
<name>A0A443HYT2_BYSSP</name>
<feature type="region of interest" description="Disordered" evidence="1">
    <location>
        <begin position="230"/>
        <end position="256"/>
    </location>
</feature>
<feature type="compositionally biased region" description="Basic and acidic residues" evidence="1">
    <location>
        <begin position="273"/>
        <end position="285"/>
    </location>
</feature>
<feature type="compositionally biased region" description="Basic residues" evidence="1">
    <location>
        <begin position="286"/>
        <end position="295"/>
    </location>
</feature>
<protein>
    <submittedName>
        <fullName evidence="2">Uncharacterized protein</fullName>
    </submittedName>
</protein>
<dbReference type="RefSeq" id="XP_028486575.1">
    <property type="nucleotide sequence ID" value="XM_028626170.1"/>
</dbReference>
<reference evidence="2 3" key="1">
    <citation type="journal article" date="2018" name="Front. Microbiol.">
        <title>Genomic and genetic insights into a cosmopolitan fungus, Paecilomyces variotii (Eurotiales).</title>
        <authorList>
            <person name="Urquhart A.S."/>
            <person name="Mondo S.J."/>
            <person name="Makela M.R."/>
            <person name="Hane J.K."/>
            <person name="Wiebenga A."/>
            <person name="He G."/>
            <person name="Mihaltcheva S."/>
            <person name="Pangilinan J."/>
            <person name="Lipzen A."/>
            <person name="Barry K."/>
            <person name="de Vries R.P."/>
            <person name="Grigoriev I.V."/>
            <person name="Idnurm A."/>
        </authorList>
    </citation>
    <scope>NUCLEOTIDE SEQUENCE [LARGE SCALE GENOMIC DNA]</scope>
    <source>
        <strain evidence="2 3">CBS 101075</strain>
    </source>
</reference>
<dbReference type="Proteomes" id="UP000283841">
    <property type="component" value="Unassembled WGS sequence"/>
</dbReference>
<evidence type="ECO:0000313" key="3">
    <source>
        <dbReference type="Proteomes" id="UP000283841"/>
    </source>
</evidence>